<gene>
    <name evidence="1" type="ORF">FKW44_018141</name>
</gene>
<organism evidence="1 2">
    <name type="scientific">Caligus rogercresseyi</name>
    <name type="common">Sea louse</name>
    <dbReference type="NCBI Taxonomy" id="217165"/>
    <lineage>
        <taxon>Eukaryota</taxon>
        <taxon>Metazoa</taxon>
        <taxon>Ecdysozoa</taxon>
        <taxon>Arthropoda</taxon>
        <taxon>Crustacea</taxon>
        <taxon>Multicrustacea</taxon>
        <taxon>Hexanauplia</taxon>
        <taxon>Copepoda</taxon>
        <taxon>Siphonostomatoida</taxon>
        <taxon>Caligidae</taxon>
        <taxon>Caligus</taxon>
    </lineage>
</organism>
<name>A0A7T8GTZ3_CALRO</name>
<protein>
    <submittedName>
        <fullName evidence="1">Uncharacterized protein</fullName>
    </submittedName>
</protein>
<reference evidence="2" key="1">
    <citation type="submission" date="2021-01" db="EMBL/GenBank/DDBJ databases">
        <title>Caligus Genome Assembly.</title>
        <authorList>
            <person name="Gallardo-Escarate C."/>
        </authorList>
    </citation>
    <scope>NUCLEOTIDE SEQUENCE [LARGE SCALE GENOMIC DNA]</scope>
</reference>
<sequence length="55" mass="6433">MKLASSYSNATLLCLMIQNELRPMKGDQVRQLYEITLKKIIPVCHPRRKKDSCRL</sequence>
<evidence type="ECO:0000313" key="1">
    <source>
        <dbReference type="EMBL" id="QQP37754.1"/>
    </source>
</evidence>
<dbReference type="EMBL" id="CP045901">
    <property type="protein sequence ID" value="QQP37754.1"/>
    <property type="molecule type" value="Genomic_DNA"/>
</dbReference>
<proteinExistence type="predicted"/>
<keyword evidence="2" id="KW-1185">Reference proteome</keyword>
<accession>A0A7T8GTZ3</accession>
<dbReference type="AlphaFoldDB" id="A0A7T8GTZ3"/>
<evidence type="ECO:0000313" key="2">
    <source>
        <dbReference type="Proteomes" id="UP000595437"/>
    </source>
</evidence>
<dbReference type="Proteomes" id="UP000595437">
    <property type="component" value="Chromosome 12"/>
</dbReference>